<evidence type="ECO:0000259" key="2">
    <source>
        <dbReference type="PROSITE" id="PS50995"/>
    </source>
</evidence>
<gene>
    <name evidence="3" type="ORF">MKY91_16795</name>
</gene>
<dbReference type="PROSITE" id="PS50995">
    <property type="entry name" value="HTH_MARR_2"/>
    <property type="match status" value="1"/>
</dbReference>
<dbReference type="RefSeq" id="WP_343131434.1">
    <property type="nucleotide sequence ID" value="NZ_JBCITK010000001.1"/>
</dbReference>
<evidence type="ECO:0000313" key="3">
    <source>
        <dbReference type="EMBL" id="MEN0644814.1"/>
    </source>
</evidence>
<dbReference type="SMART" id="SM00347">
    <property type="entry name" value="HTH_MARR"/>
    <property type="match status" value="1"/>
</dbReference>
<reference evidence="3 4" key="1">
    <citation type="submission" date="2024-03" db="EMBL/GenBank/DDBJ databases">
        <title>Bacilli Hybrid Assemblies.</title>
        <authorList>
            <person name="Kovac J."/>
        </authorList>
    </citation>
    <scope>NUCLEOTIDE SEQUENCE [LARGE SCALE GENOMIC DNA]</scope>
    <source>
        <strain evidence="3 4">FSL R7-0666</strain>
    </source>
</reference>
<dbReference type="EMBL" id="JBCITK010000001">
    <property type="protein sequence ID" value="MEN0644814.1"/>
    <property type="molecule type" value="Genomic_DNA"/>
</dbReference>
<keyword evidence="1" id="KW-0238">DNA-binding</keyword>
<keyword evidence="4" id="KW-1185">Reference proteome</keyword>
<dbReference type="InterPro" id="IPR036388">
    <property type="entry name" value="WH-like_DNA-bd_sf"/>
</dbReference>
<feature type="domain" description="HTH marR-type" evidence="2">
    <location>
        <begin position="3"/>
        <end position="141"/>
    </location>
</feature>
<dbReference type="PANTHER" id="PTHR33164:SF102">
    <property type="entry name" value="TRANSCRIPTIONAL REGULATORY PROTEIN"/>
    <property type="match status" value="1"/>
</dbReference>
<dbReference type="PANTHER" id="PTHR33164">
    <property type="entry name" value="TRANSCRIPTIONAL REGULATOR, MARR FAMILY"/>
    <property type="match status" value="1"/>
</dbReference>
<proteinExistence type="predicted"/>
<comment type="caution">
    <text evidence="3">The sequence shown here is derived from an EMBL/GenBank/DDBJ whole genome shotgun (WGS) entry which is preliminary data.</text>
</comment>
<evidence type="ECO:0000313" key="4">
    <source>
        <dbReference type="Proteomes" id="UP001418796"/>
    </source>
</evidence>
<dbReference type="InterPro" id="IPR000835">
    <property type="entry name" value="HTH_MarR-typ"/>
</dbReference>
<dbReference type="Pfam" id="PF01047">
    <property type="entry name" value="MarR"/>
    <property type="match status" value="1"/>
</dbReference>
<dbReference type="CDD" id="cd00090">
    <property type="entry name" value="HTH_ARSR"/>
    <property type="match status" value="1"/>
</dbReference>
<dbReference type="InterPro" id="IPR036390">
    <property type="entry name" value="WH_DNA-bd_sf"/>
</dbReference>
<dbReference type="SUPFAM" id="SSF46785">
    <property type="entry name" value="Winged helix' DNA-binding domain"/>
    <property type="match status" value="1"/>
</dbReference>
<protein>
    <submittedName>
        <fullName evidence="3">MarR family transcriptional regulator</fullName>
    </submittedName>
</protein>
<evidence type="ECO:0000256" key="1">
    <source>
        <dbReference type="ARBA" id="ARBA00023125"/>
    </source>
</evidence>
<dbReference type="InterPro" id="IPR039422">
    <property type="entry name" value="MarR/SlyA-like"/>
</dbReference>
<dbReference type="Proteomes" id="UP001418796">
    <property type="component" value="Unassembled WGS sequence"/>
</dbReference>
<name>A0ABU9VLV0_9BACI</name>
<sequence length="151" mass="17196">MNKPKLSVAITLFSEILSYGQQTLFKEIASKNLKVLSVEQIDLLSLLASRGPLNSTQIASFLGLHKSAISSRLKKLEELELITLRKSDEDFRVKFAELTSEGEAEIQTCQELMLEYFGNLFSDFKEEDLTYFIKMLGLVKDRLLTENPDQK</sequence>
<dbReference type="InterPro" id="IPR011991">
    <property type="entry name" value="ArsR-like_HTH"/>
</dbReference>
<dbReference type="Gene3D" id="1.10.10.10">
    <property type="entry name" value="Winged helix-like DNA-binding domain superfamily/Winged helix DNA-binding domain"/>
    <property type="match status" value="1"/>
</dbReference>
<accession>A0ABU9VLV0</accession>
<organism evidence="3 4">
    <name type="scientific">Alkalicoccobacillus gibsonii</name>
    <dbReference type="NCBI Taxonomy" id="79881"/>
    <lineage>
        <taxon>Bacteria</taxon>
        <taxon>Bacillati</taxon>
        <taxon>Bacillota</taxon>
        <taxon>Bacilli</taxon>
        <taxon>Bacillales</taxon>
        <taxon>Bacillaceae</taxon>
        <taxon>Alkalicoccobacillus</taxon>
    </lineage>
</organism>